<dbReference type="GO" id="GO:0042802">
    <property type="term" value="F:identical protein binding"/>
    <property type="evidence" value="ECO:0007669"/>
    <property type="project" value="TreeGrafter"/>
</dbReference>
<dbReference type="InterPro" id="IPR036890">
    <property type="entry name" value="HATPase_C_sf"/>
</dbReference>
<sequence>MIQHITIFVIMGGELKNRWVRMNLLKHIPFKTSLLFIVMLIVLDTSYYFHFKEQLIINQKEKIILLFNSIKTNIGQTSQGEKFVDDLIGQNLRTAAVTARLRLDPDYNKVTNEELAELAKHTGVDHITLFARSGDDIIAVRSSDPKDINISAKGWDTISVAFNQLLNLQEVNVGMGQTLPNYWSGPFDTATSDPEEVNKWGYYYDGGTNYIIDPYVYGESFRKYQEMTGVEDAIALLMRDNQHTALEISVLNSDKLLGRDIPELNPTPSHWFSEREVLFGSYEYRDPEEQKYAAMALASNGTVFYVTESKGKSVLKSFTPINAAHLKYHASGSLPLIEIASDYGEIEEALNQELRSTLMFMGICTLLALVIMAGILWLFKRNKKLAIQDVKEAYVGNIETLFQSVREQRHDFINHIQTIHAFVTLQRYDQLKKYTNTLVGEIQIIHELININDPALSALMQAKIAQAESLHIVCEYDFKHMDRLELSPIKATDVVKMFSNLIDNAFDATAELDKQHRRVKITGDVVNNQLLFKVGNAGPEIPAELKGKIFESGFSSKTGGENSGLGLHIVKQLVTRYKGTIQVTSANGYTEFSIIIPLT</sequence>
<dbReference type="OrthoDB" id="1634477at2"/>
<dbReference type="EMBL" id="NHRJ02000007">
    <property type="protein sequence ID" value="PZE20444.1"/>
    <property type="molecule type" value="Genomic_DNA"/>
</dbReference>
<organism evidence="10 11">
    <name type="scientific">Paenibacillus xerothermodurans</name>
    <dbReference type="NCBI Taxonomy" id="1977292"/>
    <lineage>
        <taxon>Bacteria</taxon>
        <taxon>Bacillati</taxon>
        <taxon>Bacillota</taxon>
        <taxon>Bacilli</taxon>
        <taxon>Bacillales</taxon>
        <taxon>Paenibacillaceae</taxon>
        <taxon>Paenibacillus</taxon>
    </lineage>
</organism>
<dbReference type="PRINTS" id="PR00344">
    <property type="entry name" value="BCTRLSENSOR"/>
</dbReference>
<accession>A0A2W1N942</accession>
<keyword evidence="4" id="KW-0547">Nucleotide-binding</keyword>
<keyword evidence="8" id="KW-0472">Membrane</keyword>
<keyword evidence="8" id="KW-0812">Transmembrane</keyword>
<comment type="catalytic activity">
    <reaction evidence="1">
        <text>ATP + protein L-histidine = ADP + protein N-phospho-L-histidine.</text>
        <dbReference type="EC" id="2.7.13.3"/>
    </reaction>
</comment>
<dbReference type="PANTHER" id="PTHR40448:SF1">
    <property type="entry name" value="TWO-COMPONENT SENSOR HISTIDINE KINASE"/>
    <property type="match status" value="1"/>
</dbReference>
<evidence type="ECO:0000259" key="9">
    <source>
        <dbReference type="PROSITE" id="PS50109"/>
    </source>
</evidence>
<keyword evidence="3" id="KW-0808">Transferase</keyword>
<dbReference type="GO" id="GO:0004673">
    <property type="term" value="F:protein histidine kinase activity"/>
    <property type="evidence" value="ECO:0007669"/>
    <property type="project" value="UniProtKB-EC"/>
</dbReference>
<keyword evidence="5" id="KW-0418">Kinase</keyword>
<reference evidence="10" key="1">
    <citation type="submission" date="2018-06" db="EMBL/GenBank/DDBJ databases">
        <title>Paenibacillus xerothermodurans sp. nov. an extremely dry heat resistant spore forming bacterium isolated from the soil of Cape Canaveral, Florida.</title>
        <authorList>
            <person name="Seuylemezian A."/>
            <person name="Kaur N."/>
            <person name="Patil P."/>
            <person name="Patil P."/>
            <person name="Mayilraj S."/>
            <person name="Vaishampayan P."/>
        </authorList>
    </citation>
    <scope>NUCLEOTIDE SEQUENCE [LARGE SCALE GENOMIC DNA]</scope>
    <source>
        <strain evidence="10">ATCC 27380</strain>
    </source>
</reference>
<protein>
    <recommendedName>
        <fullName evidence="2">histidine kinase</fullName>
        <ecNumber evidence="2">2.7.13.3</ecNumber>
    </recommendedName>
</protein>
<gene>
    <name evidence="10" type="ORF">CBW46_013505</name>
</gene>
<feature type="transmembrane region" description="Helical" evidence="8">
    <location>
        <begin position="28"/>
        <end position="49"/>
    </location>
</feature>
<dbReference type="Pfam" id="PF14689">
    <property type="entry name" value="SPOB_a"/>
    <property type="match status" value="1"/>
</dbReference>
<dbReference type="GO" id="GO:0000160">
    <property type="term" value="P:phosphorelay signal transduction system"/>
    <property type="evidence" value="ECO:0007669"/>
    <property type="project" value="UniProtKB-KW"/>
</dbReference>
<dbReference type="InterPro" id="IPR005467">
    <property type="entry name" value="His_kinase_dom"/>
</dbReference>
<dbReference type="PROSITE" id="PS50109">
    <property type="entry name" value="HIS_KIN"/>
    <property type="match status" value="1"/>
</dbReference>
<evidence type="ECO:0000256" key="8">
    <source>
        <dbReference type="SAM" id="Phobius"/>
    </source>
</evidence>
<dbReference type="AlphaFoldDB" id="A0A2W1N942"/>
<evidence type="ECO:0000256" key="3">
    <source>
        <dbReference type="ARBA" id="ARBA00022679"/>
    </source>
</evidence>
<evidence type="ECO:0000256" key="2">
    <source>
        <dbReference type="ARBA" id="ARBA00012438"/>
    </source>
</evidence>
<evidence type="ECO:0000256" key="6">
    <source>
        <dbReference type="ARBA" id="ARBA00022840"/>
    </source>
</evidence>
<dbReference type="PANTHER" id="PTHR40448">
    <property type="entry name" value="TWO-COMPONENT SENSOR HISTIDINE KINASE"/>
    <property type="match status" value="1"/>
</dbReference>
<dbReference type="GO" id="GO:0005524">
    <property type="term" value="F:ATP binding"/>
    <property type="evidence" value="ECO:0007669"/>
    <property type="project" value="UniProtKB-KW"/>
</dbReference>
<evidence type="ECO:0000256" key="5">
    <source>
        <dbReference type="ARBA" id="ARBA00022777"/>
    </source>
</evidence>
<keyword evidence="8" id="KW-1133">Transmembrane helix</keyword>
<evidence type="ECO:0000256" key="1">
    <source>
        <dbReference type="ARBA" id="ARBA00000085"/>
    </source>
</evidence>
<evidence type="ECO:0000256" key="7">
    <source>
        <dbReference type="ARBA" id="ARBA00023012"/>
    </source>
</evidence>
<dbReference type="Gene3D" id="1.10.287.130">
    <property type="match status" value="1"/>
</dbReference>
<keyword evidence="6" id="KW-0067">ATP-binding</keyword>
<name>A0A2W1N942_PAEXE</name>
<dbReference type="EC" id="2.7.13.3" evidence="2"/>
<feature type="domain" description="Histidine kinase" evidence="9">
    <location>
        <begin position="494"/>
        <end position="599"/>
    </location>
</feature>
<dbReference type="Pfam" id="PF02518">
    <property type="entry name" value="HATPase_c"/>
    <property type="match status" value="1"/>
</dbReference>
<dbReference type="SUPFAM" id="SSF55874">
    <property type="entry name" value="ATPase domain of HSP90 chaperone/DNA topoisomerase II/histidine kinase"/>
    <property type="match status" value="1"/>
</dbReference>
<dbReference type="Gene3D" id="3.30.565.10">
    <property type="entry name" value="Histidine kinase-like ATPase, C-terminal domain"/>
    <property type="match status" value="1"/>
</dbReference>
<evidence type="ECO:0000313" key="10">
    <source>
        <dbReference type="EMBL" id="PZE20444.1"/>
    </source>
</evidence>
<evidence type="ECO:0000313" key="11">
    <source>
        <dbReference type="Proteomes" id="UP000214746"/>
    </source>
</evidence>
<dbReference type="InterPro" id="IPR004358">
    <property type="entry name" value="Sig_transdc_His_kin-like_C"/>
</dbReference>
<dbReference type="Proteomes" id="UP000214746">
    <property type="component" value="Unassembled WGS sequence"/>
</dbReference>
<comment type="caution">
    <text evidence="10">The sequence shown here is derived from an EMBL/GenBank/DDBJ whole genome shotgun (WGS) entry which is preliminary data.</text>
</comment>
<evidence type="ECO:0000256" key="4">
    <source>
        <dbReference type="ARBA" id="ARBA00022741"/>
    </source>
</evidence>
<dbReference type="SMART" id="SM00387">
    <property type="entry name" value="HATPase_c"/>
    <property type="match status" value="1"/>
</dbReference>
<keyword evidence="7" id="KW-0902">Two-component regulatory system</keyword>
<keyword evidence="11" id="KW-1185">Reference proteome</keyword>
<dbReference type="InterPro" id="IPR039506">
    <property type="entry name" value="SPOB_a"/>
</dbReference>
<feature type="transmembrane region" description="Helical" evidence="8">
    <location>
        <begin position="358"/>
        <end position="379"/>
    </location>
</feature>
<proteinExistence type="predicted"/>
<dbReference type="InterPro" id="IPR003594">
    <property type="entry name" value="HATPase_dom"/>
</dbReference>